<name>A0A3N2CVZ2_9ACTN</name>
<dbReference type="Gene3D" id="1.10.260.40">
    <property type="entry name" value="lambda repressor-like DNA-binding domains"/>
    <property type="match status" value="1"/>
</dbReference>
<protein>
    <submittedName>
        <fullName evidence="2">DNA-binding XRE family transcriptional regulator</fullName>
    </submittedName>
</protein>
<keyword evidence="2" id="KW-0238">DNA-binding</keyword>
<gene>
    <name evidence="2" type="ORF">EDD33_2590</name>
</gene>
<dbReference type="Pfam" id="PF01381">
    <property type="entry name" value="HTH_3"/>
    <property type="match status" value="1"/>
</dbReference>
<dbReference type="OrthoDB" id="3188736at2"/>
<dbReference type="EMBL" id="RKHO01000001">
    <property type="protein sequence ID" value="ROR91715.1"/>
    <property type="molecule type" value="Genomic_DNA"/>
</dbReference>
<accession>A0A3N2CVZ2</accession>
<keyword evidence="3" id="KW-1185">Reference proteome</keyword>
<dbReference type="PROSITE" id="PS50943">
    <property type="entry name" value="HTH_CROC1"/>
    <property type="match status" value="1"/>
</dbReference>
<proteinExistence type="predicted"/>
<sequence>MSKRVVLHRGLRTIRQLKSMSQGQLATAAYISSPQLNNIEAGRRPASQESIPLLAAALGVEVDAISYESESVA</sequence>
<dbReference type="Proteomes" id="UP000281738">
    <property type="component" value="Unassembled WGS sequence"/>
</dbReference>
<dbReference type="GO" id="GO:0003677">
    <property type="term" value="F:DNA binding"/>
    <property type="evidence" value="ECO:0007669"/>
    <property type="project" value="UniProtKB-KW"/>
</dbReference>
<evidence type="ECO:0000313" key="3">
    <source>
        <dbReference type="Proteomes" id="UP000281738"/>
    </source>
</evidence>
<evidence type="ECO:0000259" key="1">
    <source>
        <dbReference type="PROSITE" id="PS50943"/>
    </source>
</evidence>
<dbReference type="InterPro" id="IPR010982">
    <property type="entry name" value="Lambda_DNA-bd_dom_sf"/>
</dbReference>
<reference evidence="2 3" key="1">
    <citation type="submission" date="2018-11" db="EMBL/GenBank/DDBJ databases">
        <title>Sequencing the genomes of 1000 actinobacteria strains.</title>
        <authorList>
            <person name="Klenk H.-P."/>
        </authorList>
    </citation>
    <scope>NUCLEOTIDE SEQUENCE [LARGE SCALE GENOMIC DNA]</scope>
    <source>
        <strain evidence="2 3">DSM 12652</strain>
    </source>
</reference>
<dbReference type="RefSeq" id="WP_148077074.1">
    <property type="nucleotide sequence ID" value="NZ_RKHO01000001.1"/>
</dbReference>
<organism evidence="2 3">
    <name type="scientific">Nocardioides aurantiacus</name>
    <dbReference type="NCBI Taxonomy" id="86796"/>
    <lineage>
        <taxon>Bacteria</taxon>
        <taxon>Bacillati</taxon>
        <taxon>Actinomycetota</taxon>
        <taxon>Actinomycetes</taxon>
        <taxon>Propionibacteriales</taxon>
        <taxon>Nocardioidaceae</taxon>
        <taxon>Nocardioides</taxon>
    </lineage>
</organism>
<comment type="caution">
    <text evidence="2">The sequence shown here is derived from an EMBL/GenBank/DDBJ whole genome shotgun (WGS) entry which is preliminary data.</text>
</comment>
<feature type="domain" description="HTH cro/C1-type" evidence="1">
    <location>
        <begin position="11"/>
        <end position="65"/>
    </location>
</feature>
<dbReference type="SMART" id="SM00530">
    <property type="entry name" value="HTH_XRE"/>
    <property type="match status" value="1"/>
</dbReference>
<dbReference type="AlphaFoldDB" id="A0A3N2CVZ2"/>
<dbReference type="InterPro" id="IPR001387">
    <property type="entry name" value="Cro/C1-type_HTH"/>
</dbReference>
<dbReference type="CDD" id="cd00093">
    <property type="entry name" value="HTH_XRE"/>
    <property type="match status" value="1"/>
</dbReference>
<dbReference type="SUPFAM" id="SSF47413">
    <property type="entry name" value="lambda repressor-like DNA-binding domains"/>
    <property type="match status" value="1"/>
</dbReference>
<evidence type="ECO:0000313" key="2">
    <source>
        <dbReference type="EMBL" id="ROR91715.1"/>
    </source>
</evidence>